<feature type="transmembrane region" description="Helical" evidence="8">
    <location>
        <begin position="159"/>
        <end position="178"/>
    </location>
</feature>
<dbReference type="EMBL" id="WTYV01000001">
    <property type="protein sequence ID" value="MXO70048.1"/>
    <property type="molecule type" value="Genomic_DNA"/>
</dbReference>
<name>A0A844YT96_9SPHN</name>
<protein>
    <recommendedName>
        <fullName evidence="2">diguanylate cyclase</fullName>
        <ecNumber evidence="2">2.7.7.65</ecNumber>
    </recommendedName>
</protein>
<feature type="transmembrane region" description="Helical" evidence="8">
    <location>
        <begin position="272"/>
        <end position="293"/>
    </location>
</feature>
<evidence type="ECO:0000256" key="2">
    <source>
        <dbReference type="ARBA" id="ARBA00012528"/>
    </source>
</evidence>
<feature type="transmembrane region" description="Helical" evidence="8">
    <location>
        <begin position="198"/>
        <end position="214"/>
    </location>
</feature>
<dbReference type="CDD" id="cd01949">
    <property type="entry name" value="GGDEF"/>
    <property type="match status" value="1"/>
</dbReference>
<dbReference type="AlphaFoldDB" id="A0A844YT96"/>
<evidence type="ECO:0000313" key="12">
    <source>
        <dbReference type="Proteomes" id="UP000466966"/>
    </source>
</evidence>
<evidence type="ECO:0000259" key="9">
    <source>
        <dbReference type="PROSITE" id="PS50112"/>
    </source>
</evidence>
<dbReference type="SUPFAM" id="SSF55073">
    <property type="entry name" value="Nucleotide cyclase"/>
    <property type="match status" value="1"/>
</dbReference>
<dbReference type="FunFam" id="3.30.70.270:FF:000001">
    <property type="entry name" value="Diguanylate cyclase domain protein"/>
    <property type="match status" value="1"/>
</dbReference>
<feature type="transmembrane region" description="Helical" evidence="8">
    <location>
        <begin position="220"/>
        <end position="251"/>
    </location>
</feature>
<proteinExistence type="predicted"/>
<evidence type="ECO:0000256" key="3">
    <source>
        <dbReference type="ARBA" id="ARBA00022475"/>
    </source>
</evidence>
<evidence type="ECO:0000256" key="1">
    <source>
        <dbReference type="ARBA" id="ARBA00004651"/>
    </source>
</evidence>
<dbReference type="InterPro" id="IPR035965">
    <property type="entry name" value="PAS-like_dom_sf"/>
</dbReference>
<evidence type="ECO:0000256" key="7">
    <source>
        <dbReference type="ARBA" id="ARBA00034247"/>
    </source>
</evidence>
<feature type="transmembrane region" description="Helical" evidence="8">
    <location>
        <begin position="124"/>
        <end position="147"/>
    </location>
</feature>
<feature type="domain" description="PAS" evidence="9">
    <location>
        <begin position="306"/>
        <end position="350"/>
    </location>
</feature>
<dbReference type="PANTHER" id="PTHR45138">
    <property type="entry name" value="REGULATORY COMPONENTS OF SENSORY TRANSDUCTION SYSTEM"/>
    <property type="match status" value="1"/>
</dbReference>
<dbReference type="GO" id="GO:0052621">
    <property type="term" value="F:diguanylate cyclase activity"/>
    <property type="evidence" value="ECO:0007669"/>
    <property type="project" value="UniProtKB-EC"/>
</dbReference>
<comment type="caution">
    <text evidence="11">The sequence shown here is derived from an EMBL/GenBank/DDBJ whole genome shotgun (WGS) entry which is preliminary data.</text>
</comment>
<evidence type="ECO:0000256" key="8">
    <source>
        <dbReference type="SAM" id="Phobius"/>
    </source>
</evidence>
<accession>A0A844YT96</accession>
<comment type="subcellular location">
    <subcellularLocation>
        <location evidence="1">Cell membrane</location>
        <topology evidence="1">Multi-pass membrane protein</topology>
    </subcellularLocation>
</comment>
<evidence type="ECO:0000256" key="5">
    <source>
        <dbReference type="ARBA" id="ARBA00022989"/>
    </source>
</evidence>
<evidence type="ECO:0000259" key="10">
    <source>
        <dbReference type="PROSITE" id="PS50887"/>
    </source>
</evidence>
<dbReference type="PANTHER" id="PTHR45138:SF9">
    <property type="entry name" value="DIGUANYLATE CYCLASE DGCM-RELATED"/>
    <property type="match status" value="1"/>
</dbReference>
<dbReference type="InterPro" id="IPR043128">
    <property type="entry name" value="Rev_trsase/Diguanyl_cyclase"/>
</dbReference>
<feature type="domain" description="GGDEF" evidence="10">
    <location>
        <begin position="456"/>
        <end position="587"/>
    </location>
</feature>
<dbReference type="Proteomes" id="UP000466966">
    <property type="component" value="Unassembled WGS sequence"/>
</dbReference>
<keyword evidence="5 8" id="KW-1133">Transmembrane helix</keyword>
<keyword evidence="3" id="KW-1003">Cell membrane</keyword>
<dbReference type="NCBIfam" id="TIGR00229">
    <property type="entry name" value="sensory_box"/>
    <property type="match status" value="1"/>
</dbReference>
<dbReference type="Pfam" id="PF00990">
    <property type="entry name" value="GGDEF"/>
    <property type="match status" value="1"/>
</dbReference>
<dbReference type="NCBIfam" id="TIGR00254">
    <property type="entry name" value="GGDEF"/>
    <property type="match status" value="1"/>
</dbReference>
<dbReference type="SMART" id="SM00267">
    <property type="entry name" value="GGDEF"/>
    <property type="match status" value="1"/>
</dbReference>
<keyword evidence="4 8" id="KW-0812">Transmembrane</keyword>
<dbReference type="InterPro" id="IPR029787">
    <property type="entry name" value="Nucleotide_cyclase"/>
</dbReference>
<dbReference type="Gene3D" id="3.30.450.20">
    <property type="entry name" value="PAS domain"/>
    <property type="match status" value="1"/>
</dbReference>
<dbReference type="PROSITE" id="PS50112">
    <property type="entry name" value="PAS"/>
    <property type="match status" value="1"/>
</dbReference>
<dbReference type="GO" id="GO:0005886">
    <property type="term" value="C:plasma membrane"/>
    <property type="evidence" value="ECO:0007669"/>
    <property type="project" value="UniProtKB-SubCell"/>
</dbReference>
<dbReference type="InterPro" id="IPR050469">
    <property type="entry name" value="Diguanylate_Cyclase"/>
</dbReference>
<evidence type="ECO:0000313" key="11">
    <source>
        <dbReference type="EMBL" id="MXO70048.1"/>
    </source>
</evidence>
<feature type="transmembrane region" description="Helical" evidence="8">
    <location>
        <begin position="12"/>
        <end position="37"/>
    </location>
</feature>
<dbReference type="SUPFAM" id="SSF55785">
    <property type="entry name" value="PYP-like sensor domain (PAS domain)"/>
    <property type="match status" value="1"/>
</dbReference>
<dbReference type="InterPro" id="IPR000014">
    <property type="entry name" value="PAS"/>
</dbReference>
<dbReference type="CDD" id="cd00130">
    <property type="entry name" value="PAS"/>
    <property type="match status" value="1"/>
</dbReference>
<dbReference type="EC" id="2.7.7.65" evidence="2"/>
<organism evidence="11 12">
    <name type="scientific">Alteraurantiacibacter buctensis</name>
    <dbReference type="NCBI Taxonomy" id="1503981"/>
    <lineage>
        <taxon>Bacteria</taxon>
        <taxon>Pseudomonadati</taxon>
        <taxon>Pseudomonadota</taxon>
        <taxon>Alphaproteobacteria</taxon>
        <taxon>Sphingomonadales</taxon>
        <taxon>Erythrobacteraceae</taxon>
        <taxon>Alteraurantiacibacter</taxon>
    </lineage>
</organism>
<dbReference type="Pfam" id="PF05231">
    <property type="entry name" value="MASE1"/>
    <property type="match status" value="1"/>
</dbReference>
<dbReference type="InterPro" id="IPR007895">
    <property type="entry name" value="MASE1"/>
</dbReference>
<dbReference type="PROSITE" id="PS50887">
    <property type="entry name" value="GGDEF"/>
    <property type="match status" value="1"/>
</dbReference>
<sequence length="587" mass="63516">MGKFGKNLSEPIRTMQIALGVGVLYAPIAIATIFVSSNGHNHAAIWLADAVGLAALLTLPRRDWPFVIIAIVIANHLANDITRGFEWGHILYGMANAGQVLLAGTLVRSRGANPLASAGSLSRFFLWAGLVAPLCGAAVGSLVSWWLYQQPYDTSMIRWFASNSLGFLVGTPLFRGLFDGSLRISFSQLNATQRQNMAGLLAVFTLIVYTAFSWQRVPLLFLPVCALVMVAVWLGRVGVTVAIMIVALVATATMMSDYGPLDLLAVDDFRKATFFQIYLGLLLATGLLVAAIVTSRGDAMAKLAEREHMLSQLLKHGKEVILSLDAEGRCKFCVGPAKSLLGLASDDIVGCTLVELAQRLGIPFAVVDASECAARSAPYAQEFQLARARRTWVEVSIAPIILDGCLSSSVVTFRDVTMQRVRAEDLQRRAFTDELTQVLNRAGFERQFEHLLQTSGPLSLALIDLDSFKSINDTFGHSSGDEALAVIADIIGAHTRKEDVVGRIGGDEFAILFRTEPAIALAACERICKCVEETQIFATDRRLMNVTISCGVATMPPEGNRQALFDAADMALYSVKHHGRNGARLAA</sequence>
<keyword evidence="12" id="KW-1185">Reference proteome</keyword>
<reference evidence="11 12" key="1">
    <citation type="submission" date="2019-12" db="EMBL/GenBank/DDBJ databases">
        <title>Genomic-based taxomic classification of the family Erythrobacteraceae.</title>
        <authorList>
            <person name="Xu L."/>
        </authorList>
    </citation>
    <scope>NUCLEOTIDE SEQUENCE [LARGE SCALE GENOMIC DNA]</scope>
    <source>
        <strain evidence="11 12">M0322</strain>
    </source>
</reference>
<dbReference type="InterPro" id="IPR000160">
    <property type="entry name" value="GGDEF_dom"/>
</dbReference>
<dbReference type="Gene3D" id="3.30.70.270">
    <property type="match status" value="1"/>
</dbReference>
<evidence type="ECO:0000256" key="6">
    <source>
        <dbReference type="ARBA" id="ARBA00023136"/>
    </source>
</evidence>
<keyword evidence="6 8" id="KW-0472">Membrane</keyword>
<gene>
    <name evidence="11" type="ORF">GRI99_00180</name>
</gene>
<comment type="catalytic activity">
    <reaction evidence="7">
        <text>2 GTP = 3',3'-c-di-GMP + 2 diphosphate</text>
        <dbReference type="Rhea" id="RHEA:24898"/>
        <dbReference type="ChEBI" id="CHEBI:33019"/>
        <dbReference type="ChEBI" id="CHEBI:37565"/>
        <dbReference type="ChEBI" id="CHEBI:58805"/>
        <dbReference type="EC" id="2.7.7.65"/>
    </reaction>
</comment>
<evidence type="ECO:0000256" key="4">
    <source>
        <dbReference type="ARBA" id="ARBA00022692"/>
    </source>
</evidence>